<evidence type="ECO:0000256" key="2">
    <source>
        <dbReference type="ARBA" id="ARBA00022723"/>
    </source>
</evidence>
<gene>
    <name evidence="5" type="ORF">S03H2_62828</name>
</gene>
<evidence type="ECO:0008006" key="6">
    <source>
        <dbReference type="Google" id="ProtNLM"/>
    </source>
</evidence>
<accession>X1ICA9</accession>
<dbReference type="GO" id="GO:0016791">
    <property type="term" value="F:phosphatase activity"/>
    <property type="evidence" value="ECO:0007669"/>
    <property type="project" value="TreeGrafter"/>
</dbReference>
<keyword evidence="4" id="KW-0460">Magnesium</keyword>
<sequence>TMLSQRARIEGIDAMINFGLKIDRQKALILIDEIVKEYGSNSPKHYNYFIRRLNELEKFSISFIDQVRYIAAAVMAYHAQKIKLIKIYDDVISCLEKLKENSIKTAIITDGIPIKQYEKILRLDIDDLIDLVVISDEIGIRKPNPKLFSYCLHKFNVKGHETIYVGDNIFYTTVIDDYVR</sequence>
<dbReference type="InterPro" id="IPR023214">
    <property type="entry name" value="HAD_sf"/>
</dbReference>
<dbReference type="InterPro" id="IPR051400">
    <property type="entry name" value="HAD-like_hydrolase"/>
</dbReference>
<name>X1ICA9_9ZZZZ</name>
<evidence type="ECO:0000313" key="5">
    <source>
        <dbReference type="EMBL" id="GAH80026.1"/>
    </source>
</evidence>
<dbReference type="InterPro" id="IPR006439">
    <property type="entry name" value="HAD-SF_hydro_IA"/>
</dbReference>
<keyword evidence="3" id="KW-0378">Hydrolase</keyword>
<dbReference type="EMBL" id="BARU01040660">
    <property type="protein sequence ID" value="GAH80026.1"/>
    <property type="molecule type" value="Genomic_DNA"/>
</dbReference>
<protein>
    <recommendedName>
        <fullName evidence="6">HAD family hydrolase</fullName>
    </recommendedName>
</protein>
<organism evidence="5">
    <name type="scientific">marine sediment metagenome</name>
    <dbReference type="NCBI Taxonomy" id="412755"/>
    <lineage>
        <taxon>unclassified sequences</taxon>
        <taxon>metagenomes</taxon>
        <taxon>ecological metagenomes</taxon>
    </lineage>
</organism>
<evidence type="ECO:0000256" key="3">
    <source>
        <dbReference type="ARBA" id="ARBA00022801"/>
    </source>
</evidence>
<proteinExistence type="predicted"/>
<comment type="cofactor">
    <cofactor evidence="1">
        <name>Mg(2+)</name>
        <dbReference type="ChEBI" id="CHEBI:18420"/>
    </cofactor>
</comment>
<dbReference type="PANTHER" id="PTHR46470">
    <property type="entry name" value="N-ACYLNEURAMINATE-9-PHOSPHATASE"/>
    <property type="match status" value="1"/>
</dbReference>
<comment type="caution">
    <text evidence="5">The sequence shown here is derived from an EMBL/GenBank/DDBJ whole genome shotgun (WGS) entry which is preliminary data.</text>
</comment>
<dbReference type="Pfam" id="PF13419">
    <property type="entry name" value="HAD_2"/>
    <property type="match status" value="1"/>
</dbReference>
<dbReference type="Gene3D" id="1.10.150.520">
    <property type="match status" value="1"/>
</dbReference>
<reference evidence="5" key="1">
    <citation type="journal article" date="2014" name="Front. Microbiol.">
        <title>High frequency of phylogenetically diverse reductive dehalogenase-homologous genes in deep subseafloor sedimentary metagenomes.</title>
        <authorList>
            <person name="Kawai M."/>
            <person name="Futagami T."/>
            <person name="Toyoda A."/>
            <person name="Takaki Y."/>
            <person name="Nishi S."/>
            <person name="Hori S."/>
            <person name="Arai W."/>
            <person name="Tsubouchi T."/>
            <person name="Morono Y."/>
            <person name="Uchiyama I."/>
            <person name="Ito T."/>
            <person name="Fujiyama A."/>
            <person name="Inagaki F."/>
            <person name="Takami H."/>
        </authorList>
    </citation>
    <scope>NUCLEOTIDE SEQUENCE</scope>
    <source>
        <strain evidence="5">Expedition CK06-06</strain>
    </source>
</reference>
<dbReference type="InterPro" id="IPR041492">
    <property type="entry name" value="HAD_2"/>
</dbReference>
<evidence type="ECO:0000256" key="1">
    <source>
        <dbReference type="ARBA" id="ARBA00001946"/>
    </source>
</evidence>
<dbReference type="GO" id="GO:0044281">
    <property type="term" value="P:small molecule metabolic process"/>
    <property type="evidence" value="ECO:0007669"/>
    <property type="project" value="UniProtKB-ARBA"/>
</dbReference>
<dbReference type="GO" id="GO:0046872">
    <property type="term" value="F:metal ion binding"/>
    <property type="evidence" value="ECO:0007669"/>
    <property type="project" value="UniProtKB-KW"/>
</dbReference>
<feature type="non-terminal residue" evidence="5">
    <location>
        <position position="1"/>
    </location>
</feature>
<dbReference type="PRINTS" id="PR00413">
    <property type="entry name" value="HADHALOGNASE"/>
</dbReference>
<dbReference type="PANTHER" id="PTHR46470:SF2">
    <property type="entry name" value="GLYCERALDEHYDE 3-PHOSPHATE PHOSPHATASE"/>
    <property type="match status" value="1"/>
</dbReference>
<keyword evidence="2" id="KW-0479">Metal-binding</keyword>
<dbReference type="NCBIfam" id="TIGR01549">
    <property type="entry name" value="HAD-SF-IA-v1"/>
    <property type="match status" value="1"/>
</dbReference>
<dbReference type="Gene3D" id="3.40.50.1000">
    <property type="entry name" value="HAD superfamily/HAD-like"/>
    <property type="match status" value="1"/>
</dbReference>
<evidence type="ECO:0000256" key="4">
    <source>
        <dbReference type="ARBA" id="ARBA00022842"/>
    </source>
</evidence>
<dbReference type="InterPro" id="IPR036412">
    <property type="entry name" value="HAD-like_sf"/>
</dbReference>
<dbReference type="AlphaFoldDB" id="X1ICA9"/>
<dbReference type="SUPFAM" id="SSF56784">
    <property type="entry name" value="HAD-like"/>
    <property type="match status" value="1"/>
</dbReference>